<name>A0A173T9I8_9FIRM</name>
<evidence type="ECO:0000313" key="14">
    <source>
        <dbReference type="EMBL" id="RAW56494.1"/>
    </source>
</evidence>
<keyword evidence="1" id="KW-1133">Transmembrane helix</keyword>
<dbReference type="Proteomes" id="UP000250550">
    <property type="component" value="Unassembled WGS sequence"/>
</dbReference>
<reference evidence="41 42" key="6">
    <citation type="journal article" date="2019" name="Nat. Med.">
        <title>A library of human gut bacterial isolates paired with longitudinal multiomics data enables mechanistic microbiome research.</title>
        <authorList>
            <person name="Poyet M."/>
            <person name="Groussin M."/>
            <person name="Gibbons S.M."/>
            <person name="Avila-Pacheco J."/>
            <person name="Jiang X."/>
            <person name="Kearney S.M."/>
            <person name="Perrotta A.R."/>
            <person name="Berdy B."/>
            <person name="Zhao S."/>
            <person name="Lieberman T.D."/>
            <person name="Swanson P.K."/>
            <person name="Smith M."/>
            <person name="Roesemann S."/>
            <person name="Alexander J.E."/>
            <person name="Rich S.A."/>
            <person name="Livny J."/>
            <person name="Vlamakis H."/>
            <person name="Clish C."/>
            <person name="Bullock K."/>
            <person name="Deik A."/>
            <person name="Scott J."/>
            <person name="Pierce K.A."/>
            <person name="Xavier R.J."/>
            <person name="Alm E.J."/>
        </authorList>
    </citation>
    <scope>NUCLEOTIDE SEQUENCE [LARGE SCALE GENOMIC DNA]</scope>
    <source>
        <strain evidence="4 41">BIOML-A1</strain>
        <strain evidence="3 42">BIOML-B1</strain>
        <strain evidence="5 43">BIOML-B9</strain>
    </source>
</reference>
<evidence type="ECO:0000313" key="19">
    <source>
        <dbReference type="EMBL" id="RGB91200.1"/>
    </source>
</evidence>
<dbReference type="EMBL" id="WKQE01000049">
    <property type="protein sequence ID" value="MSC82215.1"/>
    <property type="molecule type" value="Genomic_DNA"/>
</dbReference>
<evidence type="ECO:0000313" key="36">
    <source>
        <dbReference type="Proteomes" id="UP000260782"/>
    </source>
</evidence>
<dbReference type="Proteomes" id="UP000221015">
    <property type="component" value="Unassembled WGS sequence"/>
</dbReference>
<dbReference type="Proteomes" id="UP000220904">
    <property type="component" value="Unassembled WGS sequence"/>
</dbReference>
<dbReference type="RefSeq" id="WP_005943373.1">
    <property type="nucleotide sequence ID" value="NZ_BNEV01000212.1"/>
</dbReference>
<evidence type="ECO:0000313" key="9">
    <source>
        <dbReference type="EMBL" id="PDX84637.1"/>
    </source>
</evidence>
<evidence type="ECO:0000313" key="13">
    <source>
        <dbReference type="EMBL" id="RAW51552.1"/>
    </source>
</evidence>
<dbReference type="EMBL" id="WKQN01000015">
    <property type="protein sequence ID" value="MSC64084.1"/>
    <property type="molecule type" value="Genomic_DNA"/>
</dbReference>
<evidence type="ECO:0000313" key="2">
    <source>
        <dbReference type="EMBL" id="CUM97958.1"/>
    </source>
</evidence>
<accession>A0A173T9I8</accession>
<evidence type="ECO:0000313" key="21">
    <source>
        <dbReference type="EMBL" id="RGC07691.1"/>
    </source>
</evidence>
<dbReference type="EMBL" id="PRKZ01000008">
    <property type="protein sequence ID" value="RAW48638.1"/>
    <property type="molecule type" value="Genomic_DNA"/>
</dbReference>
<reference evidence="35 36" key="5">
    <citation type="submission" date="2018-08" db="EMBL/GenBank/DDBJ databases">
        <title>A genome reference for cultivated species of the human gut microbiota.</title>
        <authorList>
            <person name="Zou Y."/>
            <person name="Xue W."/>
            <person name="Luo G."/>
        </authorList>
    </citation>
    <scope>NUCLEOTIDE SEQUENCE [LARGE SCALE GENOMIC DNA]</scope>
    <source>
        <strain evidence="20 37">AF29-11BH</strain>
        <strain evidence="18 36">AF31-14AC</strain>
        <strain evidence="19 38">AF32-8AC</strain>
        <strain evidence="17 40">AF36-11AT</strain>
        <strain evidence="22 35">AM37-13AC</strain>
        <strain evidence="21 39">AM42-11AC</strain>
    </source>
</reference>
<dbReference type="Proteomes" id="UP000220480">
    <property type="component" value="Unassembled WGS sequence"/>
</dbReference>
<dbReference type="EMBL" id="NMTV01000033">
    <property type="protein sequence ID" value="PDX73168.1"/>
    <property type="molecule type" value="Genomic_DNA"/>
</dbReference>
<evidence type="ECO:0000313" key="27">
    <source>
        <dbReference type="Proteomes" id="UP000220480"/>
    </source>
</evidence>
<evidence type="ECO:0000313" key="23">
    <source>
        <dbReference type="Proteomes" id="UP000095649"/>
    </source>
</evidence>
<dbReference type="EMBL" id="QVEZ01000001">
    <property type="protein sequence ID" value="RGC07691.1"/>
    <property type="molecule type" value="Genomic_DNA"/>
</dbReference>
<proteinExistence type="predicted"/>
<evidence type="ECO:0000313" key="10">
    <source>
        <dbReference type="EMBL" id="PDX88170.1"/>
    </source>
</evidence>
<reference evidence="2 23" key="1">
    <citation type="submission" date="2015-09" db="EMBL/GenBank/DDBJ databases">
        <authorList>
            <consortium name="Pathogen Informatics"/>
        </authorList>
    </citation>
    <scope>NUCLEOTIDE SEQUENCE [LARGE SCALE GENOMIC DNA]</scope>
    <source>
        <strain evidence="2 23">2789STDY5834970</strain>
    </source>
</reference>
<keyword evidence="1" id="KW-0812">Transmembrane</keyword>
<evidence type="ECO:0000313" key="34">
    <source>
        <dbReference type="Proteomes" id="UP000252378"/>
    </source>
</evidence>
<dbReference type="Proteomes" id="UP000219901">
    <property type="component" value="Unassembled WGS sequence"/>
</dbReference>
<feature type="transmembrane region" description="Helical" evidence="1">
    <location>
        <begin position="40"/>
        <end position="60"/>
    </location>
</feature>
<evidence type="ECO:0000313" key="8">
    <source>
        <dbReference type="EMBL" id="PDX80422.1"/>
    </source>
</evidence>
<dbReference type="Proteomes" id="UP000462091">
    <property type="component" value="Unassembled WGS sequence"/>
</dbReference>
<dbReference type="Proteomes" id="UP000260783">
    <property type="component" value="Unassembled WGS sequence"/>
</dbReference>
<evidence type="ECO:0000313" key="17">
    <source>
        <dbReference type="EMBL" id="RGB71210.1"/>
    </source>
</evidence>
<dbReference type="Proteomes" id="UP000220005">
    <property type="component" value="Unassembled WGS sequence"/>
</dbReference>
<evidence type="ECO:0000313" key="25">
    <source>
        <dbReference type="Proteomes" id="UP000220005"/>
    </source>
</evidence>
<sequence length="93" mass="10226">MKKGKSNFFLIAPFALWGCISVWTSNLVRLTDKSAVPYAWASLFFSYGIVAVHYIQVAVSSKGCNNAENEKIAWVQLGLSTLFLIVAVVLAIQ</sequence>
<dbReference type="EMBL" id="PRLD01000010">
    <property type="protein sequence ID" value="RAW56494.1"/>
    <property type="molecule type" value="Genomic_DNA"/>
</dbReference>
<dbReference type="Proteomes" id="UP000252378">
    <property type="component" value="Unassembled WGS sequence"/>
</dbReference>
<reference evidence="30 31" key="4">
    <citation type="submission" date="2018-02" db="EMBL/GenBank/DDBJ databases">
        <title>Complete genome sequencing of Faecalibacterium prausnitzii strains isolated from the human gut.</title>
        <authorList>
            <person name="Fitzgerald B.C."/>
            <person name="Shkoporov A.N."/>
            <person name="Ross P.R."/>
            <person name="Hill C."/>
        </authorList>
    </citation>
    <scope>NUCLEOTIDE SEQUENCE [LARGE SCALE GENOMIC DNA]</scope>
    <source>
        <strain evidence="14 32">APC923/51-1</strain>
        <strain evidence="15 30">APC924/119</strain>
        <strain evidence="13 31">APC942/18-1</strain>
        <strain evidence="12 33">APC942/8-14-2</strain>
        <strain evidence="16 34">ATCC 27768</strain>
    </source>
</reference>
<evidence type="ECO:0000313" key="16">
    <source>
        <dbReference type="EMBL" id="RCH45035.1"/>
    </source>
</evidence>
<evidence type="ECO:0000313" key="3">
    <source>
        <dbReference type="EMBL" id="MSC51530.1"/>
    </source>
</evidence>
<dbReference type="EMBL" id="QVES01000045">
    <property type="protein sequence ID" value="RGB80034.1"/>
    <property type="molecule type" value="Genomic_DNA"/>
</dbReference>
<dbReference type="EMBL" id="QVEW01000010">
    <property type="protein sequence ID" value="RGB96280.1"/>
    <property type="molecule type" value="Genomic_DNA"/>
</dbReference>
<evidence type="ECO:0000313" key="4">
    <source>
        <dbReference type="EMBL" id="MSC64084.1"/>
    </source>
</evidence>
<protein>
    <submittedName>
        <fullName evidence="2">Uncharacterized protein</fullName>
    </submittedName>
</protein>
<dbReference type="EMBL" id="QVFB01000028">
    <property type="protein sequence ID" value="RGC15401.1"/>
    <property type="molecule type" value="Genomic_DNA"/>
</dbReference>
<gene>
    <name evidence="15" type="ORF">C4N21_09665</name>
    <name evidence="14" type="ORF">C4N24_10275</name>
    <name evidence="12" type="ORF">C4N25_11000</name>
    <name evidence="13" type="ORF">C4N27_03440</name>
    <name evidence="16" type="ORF">C7J97_09730</name>
    <name evidence="11" type="ORF">CGS50_013545</name>
    <name evidence="6" type="ORF">CGS55_03930</name>
    <name evidence="7" type="ORF">CGS56_04775</name>
    <name evidence="8" type="ORF">CGS58_12365</name>
    <name evidence="9" type="ORF">CGS59_05180</name>
    <name evidence="10" type="ORF">CHR60_00445</name>
    <name evidence="22" type="ORF">DW855_13280</name>
    <name evidence="21" type="ORF">DW905_03795</name>
    <name evidence="20" type="ORF">DWZ04_10205</name>
    <name evidence="18" type="ORF">DWZ25_15880</name>
    <name evidence="19" type="ORF">DWZ46_08955</name>
    <name evidence="17" type="ORF">DWZ89_07400</name>
    <name evidence="2" type="ORF">ERS852582_01381</name>
    <name evidence="5" type="ORF">GKD85_15725</name>
    <name evidence="4" type="ORF">GKD95_12265</name>
    <name evidence="3" type="ORF">GKE10_06360</name>
</gene>
<dbReference type="Proteomes" id="UP000095649">
    <property type="component" value="Unassembled WGS sequence"/>
</dbReference>
<evidence type="ECO:0000313" key="39">
    <source>
        <dbReference type="Proteomes" id="UP000261079"/>
    </source>
</evidence>
<dbReference type="Proteomes" id="UP000461506">
    <property type="component" value="Unassembled WGS sequence"/>
</dbReference>
<dbReference type="EMBL" id="NOUV01000002">
    <property type="protein sequence ID" value="PDX88170.1"/>
    <property type="molecule type" value="Genomic_DNA"/>
</dbReference>
<keyword evidence="1" id="KW-0472">Membrane</keyword>
<dbReference type="GeneID" id="75069708"/>
<dbReference type="EMBL" id="QVER01000009">
    <property type="protein sequence ID" value="RGB91200.1"/>
    <property type="molecule type" value="Genomic_DNA"/>
</dbReference>
<evidence type="ECO:0000313" key="35">
    <source>
        <dbReference type="Proteomes" id="UP000260733"/>
    </source>
</evidence>
<dbReference type="Proteomes" id="UP000260991">
    <property type="component" value="Unassembled WGS sequence"/>
</dbReference>
<dbReference type="EMBL" id="PRLA01000002">
    <property type="protein sequence ID" value="RAW51552.1"/>
    <property type="molecule type" value="Genomic_DNA"/>
</dbReference>
<organism evidence="2 23">
    <name type="scientific">Faecalibacterium prausnitzii</name>
    <dbReference type="NCBI Taxonomy" id="853"/>
    <lineage>
        <taxon>Bacteria</taxon>
        <taxon>Bacillati</taxon>
        <taxon>Bacillota</taxon>
        <taxon>Clostridia</taxon>
        <taxon>Eubacteriales</taxon>
        <taxon>Oscillospiraceae</taxon>
        <taxon>Faecalibacterium</taxon>
    </lineage>
</organism>
<evidence type="ECO:0000313" key="32">
    <source>
        <dbReference type="Proteomes" id="UP000251281"/>
    </source>
</evidence>
<evidence type="ECO:0000313" key="38">
    <source>
        <dbReference type="Proteomes" id="UP000260991"/>
    </source>
</evidence>
<evidence type="ECO:0000313" key="20">
    <source>
        <dbReference type="EMBL" id="RGB96280.1"/>
    </source>
</evidence>
<evidence type="ECO:0000313" key="5">
    <source>
        <dbReference type="EMBL" id="MSC82215.1"/>
    </source>
</evidence>
<dbReference type="Proteomes" id="UP000220157">
    <property type="component" value="Unassembled WGS sequence"/>
</dbReference>
<dbReference type="Proteomes" id="UP000251281">
    <property type="component" value="Unassembled WGS sequence"/>
</dbReference>
<dbReference type="Proteomes" id="UP000477010">
    <property type="component" value="Unassembled WGS sequence"/>
</dbReference>
<reference evidence="24 25" key="2">
    <citation type="journal article" date="2017" name="Front. Microbiol.">
        <title>New Insights into the Diversity of the Genus Faecalibacterium.</title>
        <authorList>
            <person name="Benevides L."/>
            <person name="Burman S."/>
            <person name="Martin R."/>
            <person name="Robert V."/>
            <person name="Thomas M."/>
            <person name="Miquel S."/>
            <person name="Chain F."/>
            <person name="Sokol H."/>
            <person name="Bermudez-Humaran L.G."/>
            <person name="Morrison M."/>
            <person name="Langella P."/>
            <person name="Azevedo V.A."/>
            <person name="Chatel J.M."/>
            <person name="Soares S."/>
        </authorList>
    </citation>
    <scope>NUCLEOTIDE SEQUENCE [LARGE SCALE GENOMIC DNA]</scope>
    <source>
        <strain evidence="10 28">AHMP21</strain>
        <strain evidence="11 29">CNCM I 4542</strain>
        <strain evidence="6 24">CNCM I 4546</strain>
        <strain evidence="7 26">CNCM I 4573</strain>
        <strain evidence="8 25">CNCM I 4575</strain>
        <strain evidence="9 27">CNCM I 4644</strain>
    </source>
</reference>
<evidence type="ECO:0000313" key="26">
    <source>
        <dbReference type="Proteomes" id="UP000220157"/>
    </source>
</evidence>
<dbReference type="EMBL" id="CYXN01000009">
    <property type="protein sequence ID" value="CUM97958.1"/>
    <property type="molecule type" value="Genomic_DNA"/>
</dbReference>
<dbReference type="EMBL" id="NMTW01000026">
    <property type="protein sequence ID" value="PDX76002.1"/>
    <property type="molecule type" value="Genomic_DNA"/>
</dbReference>
<evidence type="ECO:0000313" key="24">
    <source>
        <dbReference type="Proteomes" id="UP000219901"/>
    </source>
</evidence>
<dbReference type="AlphaFoldDB" id="A0A173T9I8"/>
<evidence type="ECO:0000313" key="43">
    <source>
        <dbReference type="Proteomes" id="UP000477010"/>
    </source>
</evidence>
<evidence type="ECO:0000313" key="29">
    <source>
        <dbReference type="Proteomes" id="UP000221015"/>
    </source>
</evidence>
<dbReference type="EMBL" id="NMTS02000102">
    <property type="protein sequence ID" value="PLK28289.1"/>
    <property type="molecule type" value="Genomic_DNA"/>
</dbReference>
<evidence type="ECO:0000313" key="30">
    <source>
        <dbReference type="Proteomes" id="UP000250550"/>
    </source>
</evidence>
<evidence type="ECO:0000313" key="7">
    <source>
        <dbReference type="EMBL" id="PDX76002.1"/>
    </source>
</evidence>
<evidence type="ECO:0000313" key="6">
    <source>
        <dbReference type="EMBL" id="PDX73168.1"/>
    </source>
</evidence>
<dbReference type="Proteomes" id="UP000261079">
    <property type="component" value="Unassembled WGS sequence"/>
</dbReference>
<evidence type="ECO:0000313" key="15">
    <source>
        <dbReference type="EMBL" id="RAW64559.1"/>
    </source>
</evidence>
<evidence type="ECO:0000313" key="12">
    <source>
        <dbReference type="EMBL" id="RAW48638.1"/>
    </source>
</evidence>
<feature type="transmembrane region" description="Helical" evidence="1">
    <location>
        <begin position="72"/>
        <end position="92"/>
    </location>
</feature>
<evidence type="ECO:0000313" key="37">
    <source>
        <dbReference type="Proteomes" id="UP000260783"/>
    </source>
</evidence>
<evidence type="ECO:0000313" key="41">
    <source>
        <dbReference type="Proteomes" id="UP000461506"/>
    </source>
</evidence>
<dbReference type="Proteomes" id="UP000251634">
    <property type="component" value="Unassembled WGS sequence"/>
</dbReference>
<dbReference type="Proteomes" id="UP000250997">
    <property type="component" value="Unassembled WGS sequence"/>
</dbReference>
<evidence type="ECO:0000313" key="33">
    <source>
        <dbReference type="Proteomes" id="UP000251634"/>
    </source>
</evidence>
<reference evidence="6" key="3">
    <citation type="submission" date="2017-07" db="EMBL/GenBank/DDBJ databases">
        <authorList>
            <person name="Sun Z.S."/>
            <person name="Albrecht U."/>
            <person name="Echele G."/>
            <person name="Lee C.C."/>
        </authorList>
    </citation>
    <scope>NUCLEOTIDE SEQUENCE</scope>
    <source>
        <strain evidence="11">CNCM I 4542</strain>
        <strain evidence="6">CNCM I 4546</strain>
        <strain evidence="7">CNCM I 4573</strain>
        <strain evidence="8">CNCM I 4575</strain>
        <strain evidence="9">CNCM I 4644</strain>
    </source>
</reference>
<dbReference type="EMBL" id="PXUP01000013">
    <property type="protein sequence ID" value="RCH45035.1"/>
    <property type="molecule type" value="Genomic_DNA"/>
</dbReference>
<dbReference type="EMBL" id="PRLF01000013">
    <property type="protein sequence ID" value="RAW64559.1"/>
    <property type="molecule type" value="Genomic_DNA"/>
</dbReference>
<dbReference type="OrthoDB" id="1854872at2"/>
<dbReference type="Proteomes" id="UP000260733">
    <property type="component" value="Unassembled WGS sequence"/>
</dbReference>
<evidence type="ECO:0000313" key="11">
    <source>
        <dbReference type="EMBL" id="PLK28289.1"/>
    </source>
</evidence>
<dbReference type="EMBL" id="WKQM01000009">
    <property type="protein sequence ID" value="MSC51530.1"/>
    <property type="molecule type" value="Genomic_DNA"/>
</dbReference>
<evidence type="ECO:0000313" key="18">
    <source>
        <dbReference type="EMBL" id="RGB80034.1"/>
    </source>
</evidence>
<dbReference type="Proteomes" id="UP000261140">
    <property type="component" value="Unassembled WGS sequence"/>
</dbReference>
<evidence type="ECO:0000256" key="1">
    <source>
        <dbReference type="SAM" id="Phobius"/>
    </source>
</evidence>
<evidence type="ECO:0000313" key="42">
    <source>
        <dbReference type="Proteomes" id="UP000462091"/>
    </source>
</evidence>
<dbReference type="EMBL" id="NMTZ01000013">
    <property type="protein sequence ID" value="PDX84637.1"/>
    <property type="molecule type" value="Genomic_DNA"/>
</dbReference>
<dbReference type="EMBL" id="NMTY01000028">
    <property type="protein sequence ID" value="PDX80422.1"/>
    <property type="molecule type" value="Genomic_DNA"/>
</dbReference>
<evidence type="ECO:0000313" key="28">
    <source>
        <dbReference type="Proteomes" id="UP000220904"/>
    </source>
</evidence>
<dbReference type="EMBL" id="QVEQ01000005">
    <property type="protein sequence ID" value="RGB71210.1"/>
    <property type="molecule type" value="Genomic_DNA"/>
</dbReference>
<evidence type="ECO:0000313" key="31">
    <source>
        <dbReference type="Proteomes" id="UP000250997"/>
    </source>
</evidence>
<evidence type="ECO:0000313" key="40">
    <source>
        <dbReference type="Proteomes" id="UP000261140"/>
    </source>
</evidence>
<evidence type="ECO:0000313" key="22">
    <source>
        <dbReference type="EMBL" id="RGC15401.1"/>
    </source>
</evidence>
<dbReference type="Proteomes" id="UP000260782">
    <property type="component" value="Unassembled WGS sequence"/>
</dbReference>